<accession>A0ACC2HX36</accession>
<protein>
    <submittedName>
        <fullName evidence="1">Uncharacterized protein</fullName>
    </submittedName>
</protein>
<keyword evidence="2" id="KW-1185">Reference proteome</keyword>
<sequence length="71" mass="7282">MTPLNSGREKFGFRSFFRASPSAFNRASSASSARRCASAATLRAAAASAWTAVPMTPEPRGCASAGSAKAL</sequence>
<name>A0ACC2HX36_9PLEO</name>
<dbReference type="Proteomes" id="UP001153331">
    <property type="component" value="Unassembled WGS sequence"/>
</dbReference>
<evidence type="ECO:0000313" key="2">
    <source>
        <dbReference type="Proteomes" id="UP001153331"/>
    </source>
</evidence>
<proteinExistence type="predicted"/>
<evidence type="ECO:0000313" key="1">
    <source>
        <dbReference type="EMBL" id="KAJ8107339.1"/>
    </source>
</evidence>
<organism evidence="1 2">
    <name type="scientific">Boeremia exigua</name>
    <dbReference type="NCBI Taxonomy" id="749465"/>
    <lineage>
        <taxon>Eukaryota</taxon>
        <taxon>Fungi</taxon>
        <taxon>Dikarya</taxon>
        <taxon>Ascomycota</taxon>
        <taxon>Pezizomycotina</taxon>
        <taxon>Dothideomycetes</taxon>
        <taxon>Pleosporomycetidae</taxon>
        <taxon>Pleosporales</taxon>
        <taxon>Pleosporineae</taxon>
        <taxon>Didymellaceae</taxon>
        <taxon>Boeremia</taxon>
    </lineage>
</organism>
<dbReference type="EMBL" id="JAPHNI010000949">
    <property type="protein sequence ID" value="KAJ8107339.1"/>
    <property type="molecule type" value="Genomic_DNA"/>
</dbReference>
<gene>
    <name evidence="1" type="ORF">OPT61_g8937</name>
</gene>
<comment type="caution">
    <text evidence="1">The sequence shown here is derived from an EMBL/GenBank/DDBJ whole genome shotgun (WGS) entry which is preliminary data.</text>
</comment>
<reference evidence="1" key="1">
    <citation type="submission" date="2022-11" db="EMBL/GenBank/DDBJ databases">
        <title>Genome Sequence of Boeremia exigua.</title>
        <authorList>
            <person name="Buettner E."/>
        </authorList>
    </citation>
    <scope>NUCLEOTIDE SEQUENCE</scope>
    <source>
        <strain evidence="1">CU02</strain>
    </source>
</reference>